<accession>A0A0R2HBS4</accession>
<keyword evidence="3" id="KW-1185">Reference proteome</keyword>
<protein>
    <submittedName>
        <fullName evidence="2">Uncharacterized protein</fullName>
    </submittedName>
</protein>
<keyword evidence="1" id="KW-0472">Membrane</keyword>
<evidence type="ECO:0000313" key="2">
    <source>
        <dbReference type="EMBL" id="KRN47484.1"/>
    </source>
</evidence>
<keyword evidence="1" id="KW-1133">Transmembrane helix</keyword>
<proteinExistence type="predicted"/>
<evidence type="ECO:0000256" key="1">
    <source>
        <dbReference type="SAM" id="Phobius"/>
    </source>
</evidence>
<feature type="transmembrane region" description="Helical" evidence="1">
    <location>
        <begin position="12"/>
        <end position="29"/>
    </location>
</feature>
<keyword evidence="1" id="KW-0812">Transmembrane</keyword>
<dbReference type="EMBL" id="JQBL01000043">
    <property type="protein sequence ID" value="KRN47484.1"/>
    <property type="molecule type" value="Genomic_DNA"/>
</dbReference>
<evidence type="ECO:0000313" key="3">
    <source>
        <dbReference type="Proteomes" id="UP000051841"/>
    </source>
</evidence>
<dbReference type="AlphaFoldDB" id="A0A0R2HBS4"/>
<comment type="caution">
    <text evidence="2">The sequence shown here is derived from an EMBL/GenBank/DDBJ whole genome shotgun (WGS) entry which is preliminary data.</text>
</comment>
<reference evidence="2 3" key="1">
    <citation type="journal article" date="2015" name="Genome Announc.">
        <title>Expanding the biotechnology potential of lactobacilli through comparative genomics of 213 strains and associated genera.</title>
        <authorList>
            <person name="Sun Z."/>
            <person name="Harris H.M."/>
            <person name="McCann A."/>
            <person name="Guo C."/>
            <person name="Argimon S."/>
            <person name="Zhang W."/>
            <person name="Yang X."/>
            <person name="Jeffery I.B."/>
            <person name="Cooney J.C."/>
            <person name="Kagawa T.F."/>
            <person name="Liu W."/>
            <person name="Song Y."/>
            <person name="Salvetti E."/>
            <person name="Wrobel A."/>
            <person name="Rasinkangas P."/>
            <person name="Parkhill J."/>
            <person name="Rea M.C."/>
            <person name="O'Sullivan O."/>
            <person name="Ritari J."/>
            <person name="Douillard F.P."/>
            <person name="Paul Ross R."/>
            <person name="Yang R."/>
            <person name="Briner A.E."/>
            <person name="Felis G.E."/>
            <person name="de Vos W.M."/>
            <person name="Barrangou R."/>
            <person name="Klaenhammer T.R."/>
            <person name="Caufield P.W."/>
            <person name="Cui Y."/>
            <person name="Zhang H."/>
            <person name="O'Toole P.W."/>
        </authorList>
    </citation>
    <scope>NUCLEOTIDE SEQUENCE [LARGE SCALE GENOMIC DNA]</scope>
    <source>
        <strain evidence="2 3">DSM 20405</strain>
    </source>
</reference>
<dbReference type="PATRIC" id="fig|1410657.5.peg.1574"/>
<organism evidence="2 3">
    <name type="scientific">Kandleria vitulina DSM 20405</name>
    <dbReference type="NCBI Taxonomy" id="1410657"/>
    <lineage>
        <taxon>Bacteria</taxon>
        <taxon>Bacillati</taxon>
        <taxon>Bacillota</taxon>
        <taxon>Erysipelotrichia</taxon>
        <taxon>Erysipelotrichales</taxon>
        <taxon>Coprobacillaceae</taxon>
        <taxon>Kandleria</taxon>
    </lineage>
</organism>
<gene>
    <name evidence="2" type="ORF">IV49_GL001526</name>
</gene>
<name>A0A0R2HBS4_9FIRM</name>
<feature type="transmembrane region" description="Helical" evidence="1">
    <location>
        <begin position="41"/>
        <end position="62"/>
    </location>
</feature>
<dbReference type="Proteomes" id="UP000051841">
    <property type="component" value="Unassembled WGS sequence"/>
</dbReference>
<sequence>MFKTVGEIMEPFILTLAIYAFFTHLRMYLLLRSTLLTNRKLYFVTGNVSLFILIVIVMLQWLKFF</sequence>